<protein>
    <submittedName>
        <fullName evidence="1">6097_t:CDS:1</fullName>
    </submittedName>
</protein>
<proteinExistence type="predicted"/>
<organism evidence="1 2">
    <name type="scientific">Acaulospora colombiana</name>
    <dbReference type="NCBI Taxonomy" id="27376"/>
    <lineage>
        <taxon>Eukaryota</taxon>
        <taxon>Fungi</taxon>
        <taxon>Fungi incertae sedis</taxon>
        <taxon>Mucoromycota</taxon>
        <taxon>Glomeromycotina</taxon>
        <taxon>Glomeromycetes</taxon>
        <taxon>Diversisporales</taxon>
        <taxon>Acaulosporaceae</taxon>
        <taxon>Acaulospora</taxon>
    </lineage>
</organism>
<comment type="caution">
    <text evidence="1">The sequence shown here is derived from an EMBL/GenBank/DDBJ whole genome shotgun (WGS) entry which is preliminary data.</text>
</comment>
<accession>A0ACA9K028</accession>
<name>A0ACA9K028_9GLOM</name>
<keyword evidence="2" id="KW-1185">Reference proteome</keyword>
<gene>
    <name evidence="1" type="ORF">ACOLOM_LOCUS455</name>
</gene>
<reference evidence="1" key="1">
    <citation type="submission" date="2021-06" db="EMBL/GenBank/DDBJ databases">
        <authorList>
            <person name="Kallberg Y."/>
            <person name="Tangrot J."/>
            <person name="Rosling A."/>
        </authorList>
    </citation>
    <scope>NUCLEOTIDE SEQUENCE</scope>
    <source>
        <strain evidence="1">CL356</strain>
    </source>
</reference>
<dbReference type="Proteomes" id="UP000789525">
    <property type="component" value="Unassembled WGS sequence"/>
</dbReference>
<sequence length="56" mass="6289">MSVAEDTNPVAPRVSFRIRIVEIDTVNSRNSSTVIRGKLETVVLVSDSLWVNQIYL</sequence>
<dbReference type="EMBL" id="CAJVPT010000460">
    <property type="protein sequence ID" value="CAG8444937.1"/>
    <property type="molecule type" value="Genomic_DNA"/>
</dbReference>
<evidence type="ECO:0000313" key="1">
    <source>
        <dbReference type="EMBL" id="CAG8444937.1"/>
    </source>
</evidence>
<evidence type="ECO:0000313" key="2">
    <source>
        <dbReference type="Proteomes" id="UP000789525"/>
    </source>
</evidence>
<feature type="non-terminal residue" evidence="1">
    <location>
        <position position="56"/>
    </location>
</feature>